<keyword evidence="3" id="KW-1185">Reference proteome</keyword>
<dbReference type="AlphaFoldDB" id="A0A411PIS7"/>
<dbReference type="InterPro" id="IPR017850">
    <property type="entry name" value="Alkaline_phosphatase_core_sf"/>
</dbReference>
<feature type="domain" description="Sulfatase N-terminal" evidence="1">
    <location>
        <begin position="6"/>
        <end position="247"/>
    </location>
</feature>
<dbReference type="OrthoDB" id="9803751at2"/>
<protein>
    <submittedName>
        <fullName evidence="2">DUF229 domain-containing protein</fullName>
    </submittedName>
</protein>
<dbReference type="Pfam" id="PF00884">
    <property type="entry name" value="Sulfatase"/>
    <property type="match status" value="1"/>
</dbReference>
<dbReference type="InterPro" id="IPR000917">
    <property type="entry name" value="Sulfatase_N"/>
</dbReference>
<organism evidence="2 3">
    <name type="scientific">Shewanella maritima</name>
    <dbReference type="NCBI Taxonomy" id="2520507"/>
    <lineage>
        <taxon>Bacteria</taxon>
        <taxon>Pseudomonadati</taxon>
        <taxon>Pseudomonadota</taxon>
        <taxon>Gammaproteobacteria</taxon>
        <taxon>Alteromonadales</taxon>
        <taxon>Shewanellaceae</taxon>
        <taxon>Shewanella</taxon>
    </lineage>
</organism>
<evidence type="ECO:0000259" key="1">
    <source>
        <dbReference type="Pfam" id="PF00884"/>
    </source>
</evidence>
<accession>A0A411PIS7</accession>
<name>A0A411PIS7_9GAMM</name>
<dbReference type="PANTHER" id="PTHR43751">
    <property type="entry name" value="SULFATASE"/>
    <property type="match status" value="1"/>
</dbReference>
<dbReference type="Gene3D" id="3.40.720.10">
    <property type="entry name" value="Alkaline Phosphatase, subunit A"/>
    <property type="match status" value="1"/>
</dbReference>
<dbReference type="SUPFAM" id="SSF53649">
    <property type="entry name" value="Alkaline phosphatase-like"/>
    <property type="match status" value="1"/>
</dbReference>
<proteinExistence type="predicted"/>
<dbReference type="InterPro" id="IPR052701">
    <property type="entry name" value="GAG_Ulvan_Degrading_Sulfatases"/>
</dbReference>
<evidence type="ECO:0000313" key="3">
    <source>
        <dbReference type="Proteomes" id="UP000291106"/>
    </source>
</evidence>
<gene>
    <name evidence="2" type="ORF">EXU30_11480</name>
</gene>
<reference evidence="2 3" key="1">
    <citation type="submission" date="2019-02" db="EMBL/GenBank/DDBJ databases">
        <title>Shewanella sp. D4-2 isolated from Dokdo Island.</title>
        <authorList>
            <person name="Baek K."/>
        </authorList>
    </citation>
    <scope>NUCLEOTIDE SEQUENCE [LARGE SCALE GENOMIC DNA]</scope>
    <source>
        <strain evidence="2 3">D4-2</strain>
    </source>
</reference>
<dbReference type="Proteomes" id="UP000291106">
    <property type="component" value="Chromosome"/>
</dbReference>
<evidence type="ECO:0000313" key="2">
    <source>
        <dbReference type="EMBL" id="QBF83250.1"/>
    </source>
</evidence>
<dbReference type="KEGG" id="smai:EXU30_11480"/>
<dbReference type="EMBL" id="CP036200">
    <property type="protein sequence ID" value="QBF83250.1"/>
    <property type="molecule type" value="Genomic_DNA"/>
</dbReference>
<sequence>MDQFLSEATNIPNTYTPAGRTFVSWTSTLTGTYPITHNARFNLTEMSKVDRSLAFPQQLSSIGYQNIWAQDERRFNNIDESFGFDIIVGPPADAAEFIVSGLNNIPLFSLFLNQTSIRSFFPYIYNNRSAWWTYQPYAFIEQLLGTIDSVNSEKPIFLATHLTLPHWPFKSAKLTYLEDHEFIKDRAEEYLYLTMLKQSDEQFAQLLNGLADRGILQNSVVVLLSDHGESFGGKDDGPQGRISSATFETNSLGHGTNVLSHSQFKVVAAVRSFSNGVVIPAIDPKSTYSLVDIIPSLANILEIKVDHTFDGKPFHQVSEDRAIFLESSLNPLVLSAGKLEVIQTLAKGLNFYTVDESGKVIIKPEIFDSSIAAKQRSIIKGNYQLAAFPDMEDELIFVDLETNYWQPASTVKDKVKIRTLFFALCDFYETDVSSGLFESCQEPEIFLERIYDKWN</sequence>
<dbReference type="PANTHER" id="PTHR43751:SF3">
    <property type="entry name" value="SULFATASE N-TERMINAL DOMAIN-CONTAINING PROTEIN"/>
    <property type="match status" value="1"/>
</dbReference>